<feature type="chain" id="PRO_5044339494" description="Beta-lactamase-inhibitor-like PepSY-like domain-containing protein" evidence="1">
    <location>
        <begin position="19"/>
        <end position="146"/>
    </location>
</feature>
<feature type="signal peptide" evidence="1">
    <location>
        <begin position="1"/>
        <end position="18"/>
    </location>
</feature>
<evidence type="ECO:0000313" key="4">
    <source>
        <dbReference type="Proteomes" id="UP000184216"/>
    </source>
</evidence>
<protein>
    <recommendedName>
        <fullName evidence="6">Beta-lactamase-inhibitor-like PepSY-like domain-containing protein</fullName>
    </recommendedName>
</protein>
<dbReference type="Proteomes" id="UP000198431">
    <property type="component" value="Unassembled WGS sequence"/>
</dbReference>
<accession>A0AB36NWZ7</accession>
<dbReference type="EMBL" id="MUHB01000018">
    <property type="protein sequence ID" value="OXB01927.1"/>
    <property type="molecule type" value="Genomic_DNA"/>
</dbReference>
<dbReference type="SUPFAM" id="SSF160574">
    <property type="entry name" value="BT0923-like"/>
    <property type="match status" value="1"/>
</dbReference>
<dbReference type="EMBL" id="FRBX01000007">
    <property type="protein sequence ID" value="SHN15816.1"/>
    <property type="molecule type" value="Genomic_DNA"/>
</dbReference>
<name>A0AB36NWZ7_9FLAO</name>
<reference evidence="3 4" key="2">
    <citation type="submission" date="2016-11" db="EMBL/GenBank/DDBJ databases">
        <authorList>
            <person name="Varghese N."/>
            <person name="Submissions S."/>
        </authorList>
    </citation>
    <scope>NUCLEOTIDE SEQUENCE [LARGE SCALE GENOMIC DNA]</scope>
    <source>
        <strain evidence="3 4">DSM 6368</strain>
    </source>
</reference>
<evidence type="ECO:0000256" key="1">
    <source>
        <dbReference type="SAM" id="SignalP"/>
    </source>
</evidence>
<gene>
    <name evidence="2" type="ORF">B0A72_17960</name>
    <name evidence="3" type="ORF">SAMN05444387_4425</name>
</gene>
<keyword evidence="4" id="KW-1185">Reference proteome</keyword>
<organism evidence="2 5">
    <name type="scientific">Flavobacterium pectinovorum</name>
    <dbReference type="NCBI Taxonomy" id="29533"/>
    <lineage>
        <taxon>Bacteria</taxon>
        <taxon>Pseudomonadati</taxon>
        <taxon>Bacteroidota</taxon>
        <taxon>Flavobacteriia</taxon>
        <taxon>Flavobacteriales</taxon>
        <taxon>Flavobacteriaceae</taxon>
        <taxon>Flavobacterium</taxon>
    </lineage>
</organism>
<dbReference type="RefSeq" id="WP_073398041.1">
    <property type="nucleotide sequence ID" value="NZ_FRBX01000007.1"/>
</dbReference>
<evidence type="ECO:0008006" key="6">
    <source>
        <dbReference type="Google" id="ProtNLM"/>
    </source>
</evidence>
<evidence type="ECO:0000313" key="5">
    <source>
        <dbReference type="Proteomes" id="UP000198431"/>
    </source>
</evidence>
<evidence type="ECO:0000313" key="2">
    <source>
        <dbReference type="EMBL" id="OXB01927.1"/>
    </source>
</evidence>
<dbReference type="Gene3D" id="3.10.450.360">
    <property type="match status" value="1"/>
</dbReference>
<keyword evidence="1" id="KW-0732">Signal</keyword>
<sequence>MKNFYLAAAFLISSLVMGQKNGVLPPANVKMAFEKQYPKKIALWTVEYGDQKDDIKFKAKFNETATTKAYAVYDGKGVFKAYKTQIQIDQLPFKAQLYLKKEYPAKPARQILLVIDAQNKTTYKVEGQNNIKFYDIVFNKEGEVQM</sequence>
<reference evidence="2 5" key="1">
    <citation type="submission" date="2016-11" db="EMBL/GenBank/DDBJ databases">
        <title>Whole genomes of Flavobacteriaceae.</title>
        <authorList>
            <person name="Stine C."/>
            <person name="Li C."/>
            <person name="Tadesse D."/>
        </authorList>
    </citation>
    <scope>NUCLEOTIDE SEQUENCE [LARGE SCALE GENOMIC DNA]</scope>
    <source>
        <strain evidence="2 5">ATCC 19366</strain>
    </source>
</reference>
<dbReference type="AlphaFoldDB" id="A0AB36NWZ7"/>
<evidence type="ECO:0000313" key="3">
    <source>
        <dbReference type="EMBL" id="SHN15816.1"/>
    </source>
</evidence>
<dbReference type="Proteomes" id="UP000184216">
    <property type="component" value="Unassembled WGS sequence"/>
</dbReference>
<proteinExistence type="predicted"/>
<comment type="caution">
    <text evidence="2">The sequence shown here is derived from an EMBL/GenBank/DDBJ whole genome shotgun (WGS) entry which is preliminary data.</text>
</comment>